<proteinExistence type="predicted"/>
<keyword evidence="1" id="KW-0472">Membrane</keyword>
<evidence type="ECO:0008006" key="4">
    <source>
        <dbReference type="Google" id="ProtNLM"/>
    </source>
</evidence>
<feature type="transmembrane region" description="Helical" evidence="1">
    <location>
        <begin position="16"/>
        <end position="40"/>
    </location>
</feature>
<dbReference type="InterPro" id="IPR032820">
    <property type="entry name" value="ATPase_put"/>
</dbReference>
<keyword evidence="1" id="KW-1133">Transmembrane helix</keyword>
<feature type="transmembrane region" description="Helical" evidence="1">
    <location>
        <begin position="52"/>
        <end position="72"/>
    </location>
</feature>
<evidence type="ECO:0000313" key="2">
    <source>
        <dbReference type="EMBL" id="KKS41183.1"/>
    </source>
</evidence>
<dbReference type="Pfam" id="PF09527">
    <property type="entry name" value="ATPase_gene1"/>
    <property type="match status" value="1"/>
</dbReference>
<dbReference type="AlphaFoldDB" id="A0A0G1BUS8"/>
<gene>
    <name evidence="2" type="ORF">UV02_C0031G0013</name>
</gene>
<name>A0A0G1BUS8_9BACT</name>
<dbReference type="Proteomes" id="UP000034516">
    <property type="component" value="Unassembled WGS sequence"/>
</dbReference>
<keyword evidence="1" id="KW-0812">Transmembrane</keyword>
<reference evidence="2 3" key="1">
    <citation type="journal article" date="2015" name="Nature">
        <title>rRNA introns, odd ribosomes, and small enigmatic genomes across a large radiation of phyla.</title>
        <authorList>
            <person name="Brown C.T."/>
            <person name="Hug L.A."/>
            <person name="Thomas B.C."/>
            <person name="Sharon I."/>
            <person name="Castelle C.J."/>
            <person name="Singh A."/>
            <person name="Wilkins M.J."/>
            <person name="Williams K.H."/>
            <person name="Banfield J.F."/>
        </authorList>
    </citation>
    <scope>NUCLEOTIDE SEQUENCE [LARGE SCALE GENOMIC DNA]</scope>
</reference>
<dbReference type="EMBL" id="LCCW01000031">
    <property type="protein sequence ID" value="KKS41183.1"/>
    <property type="molecule type" value="Genomic_DNA"/>
</dbReference>
<comment type="caution">
    <text evidence="2">The sequence shown here is derived from an EMBL/GenBank/DDBJ whole genome shotgun (WGS) entry which is preliminary data.</text>
</comment>
<sequence length="96" mass="11108">MDNDNQKDGKKDKDKIFLSLSLFGELLYEIAIPVVVLTLLGRYLDKVWQHDFLFVLIGGILGIVLGVLAVYYKAEKMRQKIYGKTKEDKEEKDKKE</sequence>
<protein>
    <recommendedName>
        <fullName evidence="4">ATP synthase protein I</fullName>
    </recommendedName>
</protein>
<evidence type="ECO:0000256" key="1">
    <source>
        <dbReference type="SAM" id="Phobius"/>
    </source>
</evidence>
<evidence type="ECO:0000313" key="3">
    <source>
        <dbReference type="Proteomes" id="UP000034516"/>
    </source>
</evidence>
<accession>A0A0G1BUS8</accession>
<organism evidence="2 3">
    <name type="scientific">Candidatus Kuenenbacteria bacterium GW2011_GWA2_42_15</name>
    <dbReference type="NCBI Taxonomy" id="1618677"/>
    <lineage>
        <taxon>Bacteria</taxon>
        <taxon>Candidatus Kueneniibacteriota</taxon>
    </lineage>
</organism>